<protein>
    <submittedName>
        <fullName evidence="2">Uncharacterized protein</fullName>
    </submittedName>
</protein>
<reference evidence="2" key="3">
    <citation type="submission" date="2023-03" db="UniProtKB">
        <authorList>
            <consortium name="EnsemblPlants"/>
        </authorList>
    </citation>
    <scope>IDENTIFICATION</scope>
    <source>
        <strain evidence="2">cv. Chiifu-401-42</strain>
    </source>
</reference>
<dbReference type="HOGENOM" id="CLU_1671809_0_0_1"/>
<organism evidence="2 3">
    <name type="scientific">Brassica campestris</name>
    <name type="common">Field mustard</name>
    <dbReference type="NCBI Taxonomy" id="3711"/>
    <lineage>
        <taxon>Eukaryota</taxon>
        <taxon>Viridiplantae</taxon>
        <taxon>Streptophyta</taxon>
        <taxon>Embryophyta</taxon>
        <taxon>Tracheophyta</taxon>
        <taxon>Spermatophyta</taxon>
        <taxon>Magnoliopsida</taxon>
        <taxon>eudicotyledons</taxon>
        <taxon>Gunneridae</taxon>
        <taxon>Pentapetalae</taxon>
        <taxon>rosids</taxon>
        <taxon>malvids</taxon>
        <taxon>Brassicales</taxon>
        <taxon>Brassicaceae</taxon>
        <taxon>Brassiceae</taxon>
        <taxon>Brassica</taxon>
    </lineage>
</organism>
<accession>M4CFZ9</accession>
<sequence length="158" mass="17450">MTRAEKQLFSSSSSFLDNETKQSEVKVDGLGCFGTRRTLQYDGKKCLPTIQEDVINKSTESVSTFQSDCTVENSREEYVLFEDVRARSAKASHAAEVAISPTASENELTSSSSSLERAVPVFHPERLTNLLCCSSRVSATNKMAKKKVVSVEKDPCKR</sequence>
<proteinExistence type="predicted"/>
<reference evidence="2 3" key="1">
    <citation type="journal article" date="2011" name="Nat. Genet.">
        <title>The genome of the mesopolyploid crop species Brassica rapa.</title>
        <authorList>
            <consortium name="Brassica rapa Genome Sequencing Project Consortium"/>
            <person name="Wang X."/>
            <person name="Wang H."/>
            <person name="Wang J."/>
            <person name="Sun R."/>
            <person name="Wu J."/>
            <person name="Liu S."/>
            <person name="Bai Y."/>
            <person name="Mun J.H."/>
            <person name="Bancroft I."/>
            <person name="Cheng F."/>
            <person name="Huang S."/>
            <person name="Li X."/>
            <person name="Hua W."/>
            <person name="Wang J."/>
            <person name="Wang X."/>
            <person name="Freeling M."/>
            <person name="Pires J.C."/>
            <person name="Paterson A.H."/>
            <person name="Chalhoub B."/>
            <person name="Wang B."/>
            <person name="Hayward A."/>
            <person name="Sharpe A.G."/>
            <person name="Park B.S."/>
            <person name="Weisshaar B."/>
            <person name="Liu B."/>
            <person name="Li B."/>
            <person name="Liu B."/>
            <person name="Tong C."/>
            <person name="Song C."/>
            <person name="Duran C."/>
            <person name="Peng C."/>
            <person name="Geng C."/>
            <person name="Koh C."/>
            <person name="Lin C."/>
            <person name="Edwards D."/>
            <person name="Mu D."/>
            <person name="Shen D."/>
            <person name="Soumpourou E."/>
            <person name="Li F."/>
            <person name="Fraser F."/>
            <person name="Conant G."/>
            <person name="Lassalle G."/>
            <person name="King G.J."/>
            <person name="Bonnema G."/>
            <person name="Tang H."/>
            <person name="Wang H."/>
            <person name="Belcram H."/>
            <person name="Zhou H."/>
            <person name="Hirakawa H."/>
            <person name="Abe H."/>
            <person name="Guo H."/>
            <person name="Wang H."/>
            <person name="Jin H."/>
            <person name="Parkin I.A."/>
            <person name="Batley J."/>
            <person name="Kim J.S."/>
            <person name="Just J."/>
            <person name="Li J."/>
            <person name="Xu J."/>
            <person name="Deng J."/>
            <person name="Kim J.A."/>
            <person name="Li J."/>
            <person name="Yu J."/>
            <person name="Meng J."/>
            <person name="Wang J."/>
            <person name="Min J."/>
            <person name="Poulain J."/>
            <person name="Wang J."/>
            <person name="Hatakeyama K."/>
            <person name="Wu K."/>
            <person name="Wang L."/>
            <person name="Fang L."/>
            <person name="Trick M."/>
            <person name="Links M.G."/>
            <person name="Zhao M."/>
            <person name="Jin M."/>
            <person name="Ramchiary N."/>
            <person name="Drou N."/>
            <person name="Berkman P.J."/>
            <person name="Cai Q."/>
            <person name="Huang Q."/>
            <person name="Li R."/>
            <person name="Tabata S."/>
            <person name="Cheng S."/>
            <person name="Zhang S."/>
            <person name="Zhang S."/>
            <person name="Huang S."/>
            <person name="Sato S."/>
            <person name="Sun S."/>
            <person name="Kwon S.J."/>
            <person name="Choi S.R."/>
            <person name="Lee T.H."/>
            <person name="Fan W."/>
            <person name="Zhao X."/>
            <person name="Tan X."/>
            <person name="Xu X."/>
            <person name="Wang Y."/>
            <person name="Qiu Y."/>
            <person name="Yin Y."/>
            <person name="Li Y."/>
            <person name="Du Y."/>
            <person name="Liao Y."/>
            <person name="Lim Y."/>
            <person name="Narusaka Y."/>
            <person name="Wang Y."/>
            <person name="Wang Z."/>
            <person name="Li Z."/>
            <person name="Wang Z."/>
            <person name="Xiong Z."/>
            <person name="Zhang Z."/>
        </authorList>
    </citation>
    <scope>NUCLEOTIDE SEQUENCE [LARGE SCALE GENOMIC DNA]</scope>
    <source>
        <strain evidence="2 3">cv. Chiifu-401-42</strain>
    </source>
</reference>
<evidence type="ECO:0000256" key="1">
    <source>
        <dbReference type="SAM" id="MobiDB-lite"/>
    </source>
</evidence>
<feature type="compositionally biased region" description="Polar residues" evidence="1">
    <location>
        <begin position="8"/>
        <end position="17"/>
    </location>
</feature>
<dbReference type="STRING" id="51351.M4CFZ9"/>
<dbReference type="AlphaFoldDB" id="M4CFZ9"/>
<evidence type="ECO:0000313" key="2">
    <source>
        <dbReference type="EnsemblPlants" id="Bra003131.1-P"/>
    </source>
</evidence>
<keyword evidence="3" id="KW-1185">Reference proteome</keyword>
<feature type="region of interest" description="Disordered" evidence="1">
    <location>
        <begin position="1"/>
        <end position="24"/>
    </location>
</feature>
<dbReference type="Proteomes" id="UP000011750">
    <property type="component" value="Chromosome A07"/>
</dbReference>
<dbReference type="EnsemblPlants" id="Bra003131.1">
    <property type="protein sequence ID" value="Bra003131.1-P"/>
    <property type="gene ID" value="Bra003131"/>
</dbReference>
<reference evidence="2 3" key="2">
    <citation type="journal article" date="2018" name="Hortic Res">
        <title>Improved Brassica rapa reference genome by single-molecule sequencing and chromosome conformation capture technologies.</title>
        <authorList>
            <person name="Zhang L."/>
            <person name="Cai X."/>
            <person name="Wu J."/>
            <person name="Liu M."/>
            <person name="Grob S."/>
            <person name="Cheng F."/>
            <person name="Liang J."/>
            <person name="Cai C."/>
            <person name="Liu Z."/>
            <person name="Liu B."/>
            <person name="Wang F."/>
            <person name="Li S."/>
            <person name="Liu F."/>
            <person name="Li X."/>
            <person name="Cheng L."/>
            <person name="Yang W."/>
            <person name="Li M.H."/>
            <person name="Grossniklaus U."/>
            <person name="Zheng H."/>
            <person name="Wang X."/>
        </authorList>
    </citation>
    <scope>NUCLEOTIDE SEQUENCE [LARGE SCALE GENOMIC DNA]</scope>
    <source>
        <strain evidence="2 3">cv. Chiifu-401-42</strain>
    </source>
</reference>
<name>M4CFZ9_BRACM</name>
<dbReference type="Gramene" id="Bra003131.1">
    <property type="protein sequence ID" value="Bra003131.1-P"/>
    <property type="gene ID" value="Bra003131"/>
</dbReference>
<dbReference type="InParanoid" id="M4CFZ9"/>
<evidence type="ECO:0000313" key="3">
    <source>
        <dbReference type="Proteomes" id="UP000011750"/>
    </source>
</evidence>